<evidence type="ECO:0000313" key="1">
    <source>
        <dbReference type="EMBL" id="CAD8461260.1"/>
    </source>
</evidence>
<proteinExistence type="predicted"/>
<reference evidence="1" key="1">
    <citation type="submission" date="2021-01" db="EMBL/GenBank/DDBJ databases">
        <authorList>
            <person name="Corre E."/>
            <person name="Pelletier E."/>
            <person name="Niang G."/>
            <person name="Scheremetjew M."/>
            <person name="Finn R."/>
            <person name="Kale V."/>
            <person name="Holt S."/>
            <person name="Cochrane G."/>
            <person name="Meng A."/>
            <person name="Brown T."/>
            <person name="Cohen L."/>
        </authorList>
    </citation>
    <scope>NUCLEOTIDE SEQUENCE</scope>
    <source>
        <strain evidence="1">CCMP2058</strain>
    </source>
</reference>
<protein>
    <recommendedName>
        <fullName evidence="2">RRM domain-containing protein</fullName>
    </recommendedName>
</protein>
<dbReference type="EMBL" id="HBEM01029651">
    <property type="protein sequence ID" value="CAD8461260.1"/>
    <property type="molecule type" value="Transcribed_RNA"/>
</dbReference>
<name>A0A7S0DQ10_9EUKA</name>
<accession>A0A7S0DQ10</accession>
<sequence length="1003" mass="115658">MRGRVLRGPLFRPYLHRRTIRPCTSNLHGQILHRRRSEDARTPSPATHSAALEGCPQQIATSDGRSEVYKQCIALIQGPNRIDLEKLRKIKVSLPEARRLLRRMTTMNTISGFFNVWQILGYPYDRKLAQIALEKILEAGRPWNAVKIALKMAEVDKSKLQESTLAALTLRVLFTTGHEKEGFQLVTYLKKTSGLKYGEVYEELMFYYTRNKKIDEATALFEQVNANLDIKVTDRFYIAFLTMISNQREKVFTSKFMKNALIRMRFRGLKPHITGLVCVMKLWINLGSIHEALKYCECFEILQHPTAFSHLFAGLRAHTKKRPFTIFEKVRIRRNLFKFWLAIKQLGGRDNVPSEVYECMNDWVYLIFHLGEKEMAKKAFSWASQNVSDVEALRLILSHGFPIPSHSKTRAALNRYLEECRISTLASIYIHVKETSMKGNASSTRYTKSNTTEESLDLREADVDQNSNSIDWKNKKPWTENVLTTAKVTKAVFESLPVDSPLRDSFCMQLLQMSIYAILDEKKQILNNRLVLDYNASKKNPNMPKPYDGEIESTPVDFIGSMMYLMYMAGFSEAVRAIHFHTRRLGLAHHKEIALPGALCVEEGEQSFVKGYETWLMEVYNAGISNSEKKLCQYAFAWSRASYNLFDEELAFRAMMNNKDLKHREFVAVVRGLPDRVSAWDIFWKFQGGLEEVKMVYGCKERMAVLTFKTSEDVDKAVSMSGSTISCIRTNKKPKITVETPKPWHNKIKGRAIAYQKPSTYTTRRYPYPKFIETLDGLFRTIDRKQESLDSDDLEMLQNKRLQHRSDVGLQMLKYSYEGGKNWWRADLTSGMMKIAGGLVNKWKYIGIKSRLIALLLLNRYASRLFEKPVTLHTQVLRNNLRSCIGKVQQRNRDHPVSDETEAEVLNTVLWRLMIFQTGAQQRICRALDIKAALQNPPWEHQESSRRESNLIWLEKLSKFDNDVGKELNHWGEIKSPVLPVIVNLIQSAKLKNNLIGARSVSA</sequence>
<gene>
    <name evidence="1" type="ORF">LAMO00422_LOCUS20218</name>
</gene>
<organism evidence="1">
    <name type="scientific">Amorphochlora amoebiformis</name>
    <dbReference type="NCBI Taxonomy" id="1561963"/>
    <lineage>
        <taxon>Eukaryota</taxon>
        <taxon>Sar</taxon>
        <taxon>Rhizaria</taxon>
        <taxon>Cercozoa</taxon>
        <taxon>Chlorarachniophyceae</taxon>
        <taxon>Amorphochlora</taxon>
    </lineage>
</organism>
<dbReference type="AlphaFoldDB" id="A0A7S0DQ10"/>
<evidence type="ECO:0008006" key="2">
    <source>
        <dbReference type="Google" id="ProtNLM"/>
    </source>
</evidence>
<dbReference type="CDD" id="cd00590">
    <property type="entry name" value="RRM_SF"/>
    <property type="match status" value="1"/>
</dbReference>